<dbReference type="Ensembl" id="ENSMMOT00000000041.1">
    <property type="protein sequence ID" value="ENSMMOP00000000041.1"/>
    <property type="gene ID" value="ENSMMOG00000000030.1"/>
</dbReference>
<evidence type="ECO:0000256" key="3">
    <source>
        <dbReference type="ARBA" id="ARBA00004906"/>
    </source>
</evidence>
<dbReference type="GO" id="GO:0012505">
    <property type="term" value="C:endomembrane system"/>
    <property type="evidence" value="ECO:0007669"/>
    <property type="project" value="UniProtKB-SubCell"/>
</dbReference>
<dbReference type="PANTHER" id="PTHR46053">
    <property type="entry name" value="E3 UBIQUITIN-PROTEIN LIGASE MARCH4-LIKE"/>
    <property type="match status" value="1"/>
</dbReference>
<evidence type="ECO:0000256" key="10">
    <source>
        <dbReference type="ARBA" id="ARBA00022833"/>
    </source>
</evidence>
<dbReference type="STRING" id="94237.ENSMMOP00000000041"/>
<dbReference type="EC" id="2.3.2.27" evidence="4"/>
<dbReference type="CDD" id="cd16811">
    <property type="entry name" value="RING_CH-C4HC3_MARCH4_9"/>
    <property type="match status" value="1"/>
</dbReference>
<evidence type="ECO:0000256" key="12">
    <source>
        <dbReference type="ARBA" id="ARBA00023136"/>
    </source>
</evidence>
<dbReference type="PANTHER" id="PTHR46053:SF4">
    <property type="entry name" value="E3 UBIQUITIN-PROTEIN LIGASE MARCHF9"/>
    <property type="match status" value="1"/>
</dbReference>
<sequence length="281" mass="31817">MWSRTTRKAYYGADPRPRSLAFETNEDGSKARGGAGLDAASLPSLSESGMRSPQCRICFQGPEKGELLSPCRCDGSVRCTHQSCLIRWISERGSWSCELCYFKYQVLAISTKNPLQWQTISLTVIERVQIAAIVLGSLFLIASISWLVWSSLSPSAKWQRQDLLFQICYGMYGFMDIVCIGLIIHEGSSVYRIFKRWQAVNQQWKVLNYEKVKDIDEPIGSKGRVKRNSHGVADSGQRASQRVRTILNRHCGYAILHILSQLRPNNLHRANQEVVMRVTTV</sequence>
<dbReference type="AlphaFoldDB" id="A0A3Q3VI31"/>
<evidence type="ECO:0000256" key="8">
    <source>
        <dbReference type="ARBA" id="ARBA00022771"/>
    </source>
</evidence>
<reference evidence="15" key="1">
    <citation type="submission" date="2025-08" db="UniProtKB">
        <authorList>
            <consortium name="Ensembl"/>
        </authorList>
    </citation>
    <scope>IDENTIFICATION</scope>
</reference>
<dbReference type="InterPro" id="IPR011016">
    <property type="entry name" value="Znf_RING-CH"/>
</dbReference>
<comment type="pathway">
    <text evidence="3">Protein modification; protein ubiquitination.</text>
</comment>
<evidence type="ECO:0000256" key="5">
    <source>
        <dbReference type="ARBA" id="ARBA00022679"/>
    </source>
</evidence>
<dbReference type="InterPro" id="IPR046356">
    <property type="entry name" value="MARCHF4/9/11"/>
</dbReference>
<dbReference type="InterPro" id="IPR047904">
    <property type="entry name" value="MARCHF9_RING_CH-C4HC3"/>
</dbReference>
<comment type="catalytic activity">
    <reaction evidence="1">
        <text>S-ubiquitinyl-[E2 ubiquitin-conjugating enzyme]-L-cysteine + [acceptor protein]-L-lysine = [E2 ubiquitin-conjugating enzyme]-L-cysteine + N(6)-ubiquitinyl-[acceptor protein]-L-lysine.</text>
        <dbReference type="EC" id="2.3.2.27"/>
    </reaction>
</comment>
<reference evidence="15" key="2">
    <citation type="submission" date="2025-09" db="UniProtKB">
        <authorList>
            <consortium name="Ensembl"/>
        </authorList>
    </citation>
    <scope>IDENTIFICATION</scope>
</reference>
<dbReference type="GO" id="GO:0061630">
    <property type="term" value="F:ubiquitin protein ligase activity"/>
    <property type="evidence" value="ECO:0007669"/>
    <property type="project" value="UniProtKB-EC"/>
</dbReference>
<dbReference type="InterPro" id="IPR013083">
    <property type="entry name" value="Znf_RING/FYVE/PHD"/>
</dbReference>
<keyword evidence="10" id="KW-0862">Zinc</keyword>
<evidence type="ECO:0000256" key="9">
    <source>
        <dbReference type="ARBA" id="ARBA00022786"/>
    </source>
</evidence>
<proteinExistence type="predicted"/>
<dbReference type="GO" id="GO:0008270">
    <property type="term" value="F:zinc ion binding"/>
    <property type="evidence" value="ECO:0007669"/>
    <property type="project" value="UniProtKB-KW"/>
</dbReference>
<evidence type="ECO:0000256" key="11">
    <source>
        <dbReference type="ARBA" id="ARBA00022989"/>
    </source>
</evidence>
<dbReference type="Gene3D" id="3.30.40.10">
    <property type="entry name" value="Zinc/RING finger domain, C3HC4 (zinc finger)"/>
    <property type="match status" value="1"/>
</dbReference>
<keyword evidence="5" id="KW-0808">Transferase</keyword>
<keyword evidence="16" id="KW-1185">Reference proteome</keyword>
<dbReference type="Proteomes" id="UP000261620">
    <property type="component" value="Unplaced"/>
</dbReference>
<dbReference type="SMART" id="SM00744">
    <property type="entry name" value="RINGv"/>
    <property type="match status" value="1"/>
</dbReference>
<name>A0A3Q3VI31_MOLML</name>
<keyword evidence="12 13" id="KW-0472">Membrane</keyword>
<dbReference type="PROSITE" id="PS51292">
    <property type="entry name" value="ZF_RING_CH"/>
    <property type="match status" value="1"/>
</dbReference>
<dbReference type="GO" id="GO:0016567">
    <property type="term" value="P:protein ubiquitination"/>
    <property type="evidence" value="ECO:0007669"/>
    <property type="project" value="UniProtKB-UniPathway"/>
</dbReference>
<feature type="transmembrane region" description="Helical" evidence="13">
    <location>
        <begin position="130"/>
        <end position="151"/>
    </location>
</feature>
<keyword evidence="8" id="KW-0863">Zinc-finger</keyword>
<evidence type="ECO:0000256" key="2">
    <source>
        <dbReference type="ARBA" id="ARBA00004127"/>
    </source>
</evidence>
<evidence type="ECO:0000256" key="1">
    <source>
        <dbReference type="ARBA" id="ARBA00000900"/>
    </source>
</evidence>
<evidence type="ECO:0000313" key="15">
    <source>
        <dbReference type="Ensembl" id="ENSMMOP00000000041.1"/>
    </source>
</evidence>
<evidence type="ECO:0000256" key="4">
    <source>
        <dbReference type="ARBA" id="ARBA00012483"/>
    </source>
</evidence>
<evidence type="ECO:0000256" key="7">
    <source>
        <dbReference type="ARBA" id="ARBA00022723"/>
    </source>
</evidence>
<evidence type="ECO:0000256" key="13">
    <source>
        <dbReference type="SAM" id="Phobius"/>
    </source>
</evidence>
<evidence type="ECO:0000259" key="14">
    <source>
        <dbReference type="PROSITE" id="PS51292"/>
    </source>
</evidence>
<protein>
    <recommendedName>
        <fullName evidence="4">RING-type E3 ubiquitin transferase</fullName>
        <ecNumber evidence="4">2.3.2.27</ecNumber>
    </recommendedName>
</protein>
<dbReference type="UniPathway" id="UPA00143"/>
<keyword evidence="6 13" id="KW-0812">Transmembrane</keyword>
<comment type="subcellular location">
    <subcellularLocation>
        <location evidence="2">Endomembrane system</location>
        <topology evidence="2">Multi-pass membrane protein</topology>
    </subcellularLocation>
</comment>
<accession>A0A3Q3VI31</accession>
<evidence type="ECO:0000313" key="16">
    <source>
        <dbReference type="Proteomes" id="UP000261620"/>
    </source>
</evidence>
<evidence type="ECO:0000256" key="6">
    <source>
        <dbReference type="ARBA" id="ARBA00022692"/>
    </source>
</evidence>
<feature type="transmembrane region" description="Helical" evidence="13">
    <location>
        <begin position="163"/>
        <end position="184"/>
    </location>
</feature>
<dbReference type="OMA" id="HHHCGYT"/>
<keyword evidence="9" id="KW-0833">Ubl conjugation pathway</keyword>
<organism evidence="15 16">
    <name type="scientific">Mola mola</name>
    <name type="common">Ocean sunfish</name>
    <name type="synonym">Tetraodon mola</name>
    <dbReference type="NCBI Taxonomy" id="94237"/>
    <lineage>
        <taxon>Eukaryota</taxon>
        <taxon>Metazoa</taxon>
        <taxon>Chordata</taxon>
        <taxon>Craniata</taxon>
        <taxon>Vertebrata</taxon>
        <taxon>Euteleostomi</taxon>
        <taxon>Actinopterygii</taxon>
        <taxon>Neopterygii</taxon>
        <taxon>Teleostei</taxon>
        <taxon>Neoteleostei</taxon>
        <taxon>Acanthomorphata</taxon>
        <taxon>Eupercaria</taxon>
        <taxon>Tetraodontiformes</taxon>
        <taxon>Molidae</taxon>
        <taxon>Mola</taxon>
    </lineage>
</organism>
<keyword evidence="11 13" id="KW-1133">Transmembrane helix</keyword>
<feature type="domain" description="RING-CH-type" evidence="14">
    <location>
        <begin position="47"/>
        <end position="107"/>
    </location>
</feature>
<dbReference type="SUPFAM" id="SSF57850">
    <property type="entry name" value="RING/U-box"/>
    <property type="match status" value="1"/>
</dbReference>
<dbReference type="Pfam" id="PF12906">
    <property type="entry name" value="RINGv"/>
    <property type="match status" value="1"/>
</dbReference>
<keyword evidence="7" id="KW-0479">Metal-binding</keyword>